<feature type="domain" description="AP5B1 C-terminal" evidence="8">
    <location>
        <begin position="824"/>
        <end position="922"/>
    </location>
</feature>
<keyword evidence="2" id="KW-0813">Transport</keyword>
<accession>A0A0P7WAD6</accession>
<dbReference type="GO" id="GO:0005765">
    <property type="term" value="C:lysosomal membrane"/>
    <property type="evidence" value="ECO:0007669"/>
    <property type="project" value="TreeGrafter"/>
</dbReference>
<dbReference type="Proteomes" id="UP000034805">
    <property type="component" value="Unassembled WGS sequence"/>
</dbReference>
<reference evidence="9 10" key="1">
    <citation type="submission" date="2015-08" db="EMBL/GenBank/DDBJ databases">
        <title>The genome of the Asian arowana (Scleropages formosus).</title>
        <authorList>
            <person name="Tan M.H."/>
            <person name="Gan H.M."/>
            <person name="Croft L.J."/>
            <person name="Austin C.M."/>
        </authorList>
    </citation>
    <scope>NUCLEOTIDE SEQUENCE [LARGE SCALE GENOMIC DNA]</scope>
    <source>
        <strain evidence="9">Aro1</strain>
    </source>
</reference>
<dbReference type="GO" id="GO:0016197">
    <property type="term" value="P:endosomal transport"/>
    <property type="evidence" value="ECO:0007669"/>
    <property type="project" value="InterPro"/>
</dbReference>
<proteinExistence type="predicted"/>
<dbReference type="PANTHER" id="PTHR34033">
    <property type="entry name" value="AP-5 COMPLEX SUBUNIT BETA-1"/>
    <property type="match status" value="1"/>
</dbReference>
<dbReference type="EMBL" id="JARO02015167">
    <property type="protein sequence ID" value="KPP57887.1"/>
    <property type="molecule type" value="Genomic_DNA"/>
</dbReference>
<dbReference type="Pfam" id="PF21590">
    <property type="entry name" value="AP5B1_C"/>
    <property type="match status" value="1"/>
</dbReference>
<dbReference type="STRING" id="113540.ENSSFOP00015002953"/>
<comment type="caution">
    <text evidence="9">The sequence shown here is derived from an EMBL/GenBank/DDBJ whole genome shotgun (WGS) entry which is preliminary data.</text>
</comment>
<evidence type="ECO:0000256" key="4">
    <source>
        <dbReference type="ARBA" id="ARBA00032431"/>
    </source>
</evidence>
<dbReference type="InterPro" id="IPR038741">
    <property type="entry name" value="AP5B1"/>
</dbReference>
<dbReference type="InterPro" id="IPR016024">
    <property type="entry name" value="ARM-type_fold"/>
</dbReference>
<evidence type="ECO:0000256" key="2">
    <source>
        <dbReference type="ARBA" id="ARBA00022448"/>
    </source>
</evidence>
<protein>
    <recommendedName>
        <fullName evidence="1">AP-5 complex subunit beta-1</fullName>
    </recommendedName>
    <alternativeName>
        <fullName evidence="4">Adaptor-related protein complex 5 beta subunit</fullName>
    </alternativeName>
</protein>
<dbReference type="PANTHER" id="PTHR34033:SF1">
    <property type="entry name" value="AP-5 COMPLEX SUBUNIT BETA-1"/>
    <property type="match status" value="1"/>
</dbReference>
<organism evidence="9 10">
    <name type="scientific">Scleropages formosus</name>
    <name type="common">Asian bonytongue</name>
    <name type="synonym">Osteoglossum formosum</name>
    <dbReference type="NCBI Taxonomy" id="113540"/>
    <lineage>
        <taxon>Eukaryota</taxon>
        <taxon>Metazoa</taxon>
        <taxon>Chordata</taxon>
        <taxon>Craniata</taxon>
        <taxon>Vertebrata</taxon>
        <taxon>Euteleostomi</taxon>
        <taxon>Actinopterygii</taxon>
        <taxon>Neopterygii</taxon>
        <taxon>Teleostei</taxon>
        <taxon>Osteoglossocephala</taxon>
        <taxon>Osteoglossomorpha</taxon>
        <taxon>Osteoglossiformes</taxon>
        <taxon>Osteoglossidae</taxon>
        <taxon>Scleropages</taxon>
    </lineage>
</organism>
<evidence type="ECO:0000256" key="3">
    <source>
        <dbReference type="ARBA" id="ARBA00022927"/>
    </source>
</evidence>
<evidence type="ECO:0000256" key="1">
    <source>
        <dbReference type="ARBA" id="ARBA00018167"/>
    </source>
</evidence>
<dbReference type="InterPro" id="IPR048979">
    <property type="entry name" value="AP5B1_middle"/>
</dbReference>
<dbReference type="Pfam" id="PF21587">
    <property type="entry name" value="AP5B1_N"/>
    <property type="match status" value="1"/>
</dbReference>
<dbReference type="GO" id="GO:0030119">
    <property type="term" value="C:AP-type membrane coat adaptor complex"/>
    <property type="evidence" value="ECO:0007669"/>
    <property type="project" value="TreeGrafter"/>
</dbReference>
<dbReference type="AlphaFoldDB" id="A0A0P7WAD6"/>
<dbReference type="InterPro" id="IPR048981">
    <property type="entry name" value="AP5B1_C"/>
</dbReference>
<dbReference type="GO" id="GO:0015031">
    <property type="term" value="P:protein transport"/>
    <property type="evidence" value="ECO:0007669"/>
    <property type="project" value="UniProtKB-KW"/>
</dbReference>
<evidence type="ECO:0000259" key="7">
    <source>
        <dbReference type="Pfam" id="PF21589"/>
    </source>
</evidence>
<evidence type="ECO:0000313" key="9">
    <source>
        <dbReference type="EMBL" id="KPP57887.1"/>
    </source>
</evidence>
<evidence type="ECO:0000313" key="10">
    <source>
        <dbReference type="Proteomes" id="UP000034805"/>
    </source>
</evidence>
<dbReference type="InterPro" id="IPR048980">
    <property type="entry name" value="AP5B1_barrel"/>
</dbReference>
<evidence type="ECO:0000259" key="6">
    <source>
        <dbReference type="Pfam" id="PF21588"/>
    </source>
</evidence>
<feature type="domain" description="AP-5 complex subunit beta-1 beta-barrel" evidence="7">
    <location>
        <begin position="730"/>
        <end position="800"/>
    </location>
</feature>
<dbReference type="Pfam" id="PF21588">
    <property type="entry name" value="AP5B1_middle"/>
    <property type="match status" value="1"/>
</dbReference>
<feature type="domain" description="AP-5 complex subunit beta-1 N-terminal" evidence="5">
    <location>
        <begin position="36"/>
        <end position="104"/>
    </location>
</feature>
<evidence type="ECO:0000259" key="8">
    <source>
        <dbReference type="Pfam" id="PF21590"/>
    </source>
</evidence>
<name>A0A0P7WAD6_SCLFO</name>
<evidence type="ECO:0000259" key="5">
    <source>
        <dbReference type="Pfam" id="PF21587"/>
    </source>
</evidence>
<gene>
    <name evidence="9" type="ORF">Z043_124339</name>
</gene>
<sequence>MASTNASSWPRRISSFTSSPSQFLSGTTADSFLDQVLHELRDDRISESTKVLLLTPFLEHPTILCPFPAVGEETAVELLAIFCQVPHKSLQLRCQLLVAITSVLVCTSCVSSEVEVAVGFLDLLYQTIQDTNDHKNGQQFYYLRLTACDCLREIETCYPGLLSQKLEALYLLKQQETTPLHQAYSLLYTLALKNAIRLLSLQKGGADDDLKRVLAGNEGFAWKAVETPLPPYPVSSTGQISVVQTSTDNKELKSIVSLLLEESYLLTPLSQATLLRELIEVVAMVQALSPAIFKSQLVRLIGTVEITLLHATLLMKSTFTDSLFTTEDENFFIKRLVSMAQHPLLSVQQKLFYMDCILHFPENRPISSNGEESLPVLVTPHLAASLLPTVFNDSRTMLCRLSLLSLVYLEADENDDKGVGYLFSHLMALHRIVENHGTREMTVTYFKSVFTFLTYFYHNEKFTDDLTKSISELYSKHCYLAPNVINLIDRIQEHLEDPKWSIRLLQALQKLIVELPLVQMNIQNLGWHLKILGRVSQESQVSQGKTLCFLLSVLINTSLCTTGDWKMGSVVLVVCRNLLQHPSLHRVFTELADLLQYIMQHYNDVDIQDHARFYYTLLTNLSREKLSGVLTKGPNVEQTKVRSLSSLMAESEGLSNCLTVQETTGTVLKLTKVHNTNVHRVSQQTDSEGREGEDVLTFYRKQFSSPGFSSKVILEYHLTYAGDVDVTFDKLFSICLHFDLTDSNYEQVSDISVPCLFRNRKPPVVRVTLQPRQPYPSTLCASAMFTTDDGLSWHTQLEDIPVCFSDVFLPLPVPVDWSQEKREKLFDHLWSSMCEEEPGQSATSLFCFEIGNQQLPALIESNFSAYLISQEPEKQSYKVMFFLPPQFHVLLTIANAEDAVQVRIATDNWDFLPFINTYLKSVAPQTPRS</sequence>
<dbReference type="Pfam" id="PF21589">
    <property type="entry name" value="AP5B1_barrel"/>
    <property type="match status" value="1"/>
</dbReference>
<feature type="domain" description="AP5B1 middle" evidence="6">
    <location>
        <begin position="248"/>
        <end position="626"/>
    </location>
</feature>
<keyword evidence="3" id="KW-0653">Protein transport</keyword>
<dbReference type="InterPro" id="IPR048978">
    <property type="entry name" value="AP5B1_N"/>
</dbReference>
<dbReference type="SUPFAM" id="SSF48371">
    <property type="entry name" value="ARM repeat"/>
    <property type="match status" value="1"/>
</dbReference>